<comment type="subcellular location">
    <subcellularLocation>
        <location evidence="2">Membrane</location>
        <topology evidence="2">Multi-pass membrane protein</topology>
    </subcellularLocation>
</comment>
<evidence type="ECO:0000256" key="4">
    <source>
        <dbReference type="ARBA" id="ARBA00008541"/>
    </source>
</evidence>
<reference evidence="14 15" key="1">
    <citation type="submission" date="2022-05" db="EMBL/GenBank/DDBJ databases">
        <authorList>
            <consortium name="Genoscope - CEA"/>
            <person name="William W."/>
        </authorList>
    </citation>
    <scope>NUCLEOTIDE SEQUENCE [LARGE SCALE GENOMIC DNA]</scope>
</reference>
<sequence length="549" mass="61782">MLPSTMQIIREHQQNGWCWTNIMDKVFGILHEGNISKDDYVRCFESLQFTEGMKDVCHFLQSQKIPTIIISDSNSYFIDHLLERDSLQNAFCGTYTNPAVWCSNGRLNVKHHHEHYCNQCPQNLCKRKVVNKHLAEQNLSYEHIVYIGDGHGDLCPCLALKKGDYILARKGYKLLKCLQGENQSEAKAEVVPWENGFDVLKMFQKLLCIIFSILQMSPATYAVLLFLMAAVSGVRGINSTVSQGVGNSSLQTNLSTTVMPITQVSTDLPVNATDTTPGIKKGKCYDFDVFVLNNQLNIPYTVTCCIAVLCGFYLILFGYRFFKCSLFLLGFLHATFVTYVISINHADLPMWGIVAVSAAVGVFCGLLTMFCSYCGLFLAGLGLGFFIGVAIFFVISTFYHVTLVWIPFGVLLGLSLIFSLLTLRWQKGFFIVATSLIGAALITGGVDYFTEEFVLLNYTRQHIMAGDVQVECWVTWIILAIWPVMFILGNVVQFCKTGRSFSHRKRSDSVSLQGEDKAMKRYRSLNMNGDVVAKSYYTKDEDERRPTEV</sequence>
<feature type="transmembrane region" description="Helical" evidence="12">
    <location>
        <begin position="405"/>
        <end position="423"/>
    </location>
</feature>
<dbReference type="Pfam" id="PF13886">
    <property type="entry name" value="TM7S3_TM198"/>
    <property type="match status" value="1"/>
</dbReference>
<feature type="transmembrane region" description="Helical" evidence="12">
    <location>
        <begin position="430"/>
        <end position="450"/>
    </location>
</feature>
<dbReference type="InterPro" id="IPR025256">
    <property type="entry name" value="TM7S3/TM198-like_dom"/>
</dbReference>
<feature type="transmembrane region" description="Helical" evidence="12">
    <location>
        <begin position="326"/>
        <end position="344"/>
    </location>
</feature>
<keyword evidence="8" id="KW-0460">Magnesium</keyword>
<dbReference type="InterPro" id="IPR040236">
    <property type="entry name" value="TMEM198"/>
</dbReference>
<evidence type="ECO:0000256" key="1">
    <source>
        <dbReference type="ARBA" id="ARBA00001946"/>
    </source>
</evidence>
<evidence type="ECO:0000259" key="13">
    <source>
        <dbReference type="Pfam" id="PF13886"/>
    </source>
</evidence>
<comment type="caution">
    <text evidence="14">The sequence shown here is derived from an EMBL/GenBank/DDBJ whole genome shotgun (WGS) entry which is preliminary data.</text>
</comment>
<dbReference type="GO" id="GO:0046872">
    <property type="term" value="F:metal ion binding"/>
    <property type="evidence" value="ECO:0007669"/>
    <property type="project" value="UniProtKB-KW"/>
</dbReference>
<evidence type="ECO:0000256" key="5">
    <source>
        <dbReference type="ARBA" id="ARBA00022692"/>
    </source>
</evidence>
<evidence type="ECO:0000256" key="12">
    <source>
        <dbReference type="SAM" id="Phobius"/>
    </source>
</evidence>
<evidence type="ECO:0000256" key="10">
    <source>
        <dbReference type="ARBA" id="ARBA00023136"/>
    </source>
</evidence>
<dbReference type="InterPro" id="IPR016965">
    <property type="entry name" value="Pase_PHOSPHO-typ"/>
</dbReference>
<feature type="transmembrane region" description="Helical" evidence="12">
    <location>
        <begin position="473"/>
        <end position="495"/>
    </location>
</feature>
<name>A0AAU9XGW7_9CNID</name>
<protein>
    <recommendedName>
        <fullName evidence="11">Transmembrane protein 198</fullName>
    </recommendedName>
</protein>
<evidence type="ECO:0000256" key="9">
    <source>
        <dbReference type="ARBA" id="ARBA00022989"/>
    </source>
</evidence>
<keyword evidence="10 12" id="KW-0472">Membrane</keyword>
<dbReference type="EMBL" id="CALNXJ010000043">
    <property type="protein sequence ID" value="CAH3147264.1"/>
    <property type="molecule type" value="Genomic_DNA"/>
</dbReference>
<dbReference type="InterPro" id="IPR036412">
    <property type="entry name" value="HAD-like_sf"/>
</dbReference>
<evidence type="ECO:0000313" key="15">
    <source>
        <dbReference type="Proteomes" id="UP001159428"/>
    </source>
</evidence>
<dbReference type="Gene3D" id="3.40.50.1000">
    <property type="entry name" value="HAD superfamily/HAD-like"/>
    <property type="match status" value="1"/>
</dbReference>
<evidence type="ECO:0000256" key="7">
    <source>
        <dbReference type="ARBA" id="ARBA00022801"/>
    </source>
</evidence>
<gene>
    <name evidence="14" type="ORF">PMEA_00023499</name>
</gene>
<dbReference type="AlphaFoldDB" id="A0AAU9XGW7"/>
<keyword evidence="7" id="KW-0378">Hydrolase</keyword>
<proteinExistence type="inferred from homology"/>
<accession>A0AAU9XGW7</accession>
<evidence type="ECO:0000256" key="11">
    <source>
        <dbReference type="ARBA" id="ARBA00049737"/>
    </source>
</evidence>
<feature type="transmembrane region" description="Helical" evidence="12">
    <location>
        <begin position="350"/>
        <end position="370"/>
    </location>
</feature>
<evidence type="ECO:0000313" key="14">
    <source>
        <dbReference type="EMBL" id="CAH3147264.1"/>
    </source>
</evidence>
<evidence type="ECO:0000256" key="6">
    <source>
        <dbReference type="ARBA" id="ARBA00022723"/>
    </source>
</evidence>
<dbReference type="PANTHER" id="PTHR31247:SF5">
    <property type="entry name" value="DUF4203 DOMAIN-CONTAINING PROTEIN"/>
    <property type="match status" value="1"/>
</dbReference>
<dbReference type="Pfam" id="PF06888">
    <property type="entry name" value="Put_Phosphatase"/>
    <property type="match status" value="1"/>
</dbReference>
<comment type="similarity">
    <text evidence="4">Belongs to the HAD-like hydrolase superfamily. PHOSPHO family.</text>
</comment>
<keyword evidence="6" id="KW-0479">Metal-binding</keyword>
<evidence type="ECO:0000256" key="2">
    <source>
        <dbReference type="ARBA" id="ARBA00004141"/>
    </source>
</evidence>
<feature type="transmembrane region" description="Helical" evidence="12">
    <location>
        <begin position="377"/>
        <end position="399"/>
    </location>
</feature>
<keyword evidence="5 12" id="KW-0812">Transmembrane</keyword>
<dbReference type="InterPro" id="IPR023214">
    <property type="entry name" value="HAD_sf"/>
</dbReference>
<dbReference type="GO" id="GO:0016791">
    <property type="term" value="F:phosphatase activity"/>
    <property type="evidence" value="ECO:0007669"/>
    <property type="project" value="InterPro"/>
</dbReference>
<dbReference type="SUPFAM" id="SSF56784">
    <property type="entry name" value="HAD-like"/>
    <property type="match status" value="1"/>
</dbReference>
<comment type="similarity">
    <text evidence="3">Belongs to the TMEM198 family.</text>
</comment>
<evidence type="ECO:0000256" key="8">
    <source>
        <dbReference type="ARBA" id="ARBA00022842"/>
    </source>
</evidence>
<dbReference type="InterPro" id="IPR006384">
    <property type="entry name" value="HAD_hydro_PyrdxlP_Pase-like"/>
</dbReference>
<comment type="cofactor">
    <cofactor evidence="1">
        <name>Mg(2+)</name>
        <dbReference type="ChEBI" id="CHEBI:18420"/>
    </cofactor>
</comment>
<dbReference type="PANTHER" id="PTHR31247">
    <property type="entry name" value="TRANSMEMBRANE PROTEIN 198 FAMILY MEMBER"/>
    <property type="match status" value="1"/>
</dbReference>
<dbReference type="Proteomes" id="UP001159428">
    <property type="component" value="Unassembled WGS sequence"/>
</dbReference>
<feature type="transmembrane region" description="Helical" evidence="12">
    <location>
        <begin position="298"/>
        <end position="319"/>
    </location>
</feature>
<feature type="domain" description="TM7S3/TM198-like" evidence="13">
    <location>
        <begin position="304"/>
        <end position="494"/>
    </location>
</feature>
<keyword evidence="9 12" id="KW-1133">Transmembrane helix</keyword>
<dbReference type="GO" id="GO:0005886">
    <property type="term" value="C:plasma membrane"/>
    <property type="evidence" value="ECO:0007669"/>
    <property type="project" value="TreeGrafter"/>
</dbReference>
<evidence type="ECO:0000256" key="3">
    <source>
        <dbReference type="ARBA" id="ARBA00006244"/>
    </source>
</evidence>
<dbReference type="NCBIfam" id="TIGR01488">
    <property type="entry name" value="HAD-SF-IB"/>
    <property type="match status" value="1"/>
</dbReference>
<feature type="transmembrane region" description="Helical" evidence="12">
    <location>
        <begin position="206"/>
        <end position="231"/>
    </location>
</feature>
<organism evidence="14 15">
    <name type="scientific">Pocillopora meandrina</name>
    <dbReference type="NCBI Taxonomy" id="46732"/>
    <lineage>
        <taxon>Eukaryota</taxon>
        <taxon>Metazoa</taxon>
        <taxon>Cnidaria</taxon>
        <taxon>Anthozoa</taxon>
        <taxon>Hexacorallia</taxon>
        <taxon>Scleractinia</taxon>
        <taxon>Astrocoeniina</taxon>
        <taxon>Pocilloporidae</taxon>
        <taxon>Pocillopora</taxon>
    </lineage>
</organism>
<keyword evidence="15" id="KW-1185">Reference proteome</keyword>
<dbReference type="NCBIfam" id="TIGR01489">
    <property type="entry name" value="DKMTPPase-SF"/>
    <property type="match status" value="1"/>
</dbReference>